<dbReference type="SUPFAM" id="SSF53474">
    <property type="entry name" value="alpha/beta-Hydrolases"/>
    <property type="match status" value="1"/>
</dbReference>
<comment type="similarity">
    <text evidence="1">Belongs to the AB hydrolase superfamily. AB hydrolase 2 family.</text>
</comment>
<accession>A0A6A6U2U0</accession>
<evidence type="ECO:0000313" key="3">
    <source>
        <dbReference type="EMBL" id="KAF2665727.1"/>
    </source>
</evidence>
<dbReference type="GO" id="GO:0008474">
    <property type="term" value="F:palmitoyl-(protein) hydrolase activity"/>
    <property type="evidence" value="ECO:0007669"/>
    <property type="project" value="TreeGrafter"/>
</dbReference>
<name>A0A6A6U2U0_9PEZI</name>
<organism evidence="3 4">
    <name type="scientific">Microthyrium microscopicum</name>
    <dbReference type="NCBI Taxonomy" id="703497"/>
    <lineage>
        <taxon>Eukaryota</taxon>
        <taxon>Fungi</taxon>
        <taxon>Dikarya</taxon>
        <taxon>Ascomycota</taxon>
        <taxon>Pezizomycotina</taxon>
        <taxon>Dothideomycetes</taxon>
        <taxon>Dothideomycetes incertae sedis</taxon>
        <taxon>Microthyriales</taxon>
        <taxon>Microthyriaceae</taxon>
        <taxon>Microthyrium</taxon>
    </lineage>
</organism>
<dbReference type="Pfam" id="PF02230">
    <property type="entry name" value="Abhydrolase_2"/>
    <property type="match status" value="1"/>
</dbReference>
<evidence type="ECO:0000259" key="2">
    <source>
        <dbReference type="Pfam" id="PF02230"/>
    </source>
</evidence>
<keyword evidence="4" id="KW-1185">Reference proteome</keyword>
<dbReference type="InterPro" id="IPR003140">
    <property type="entry name" value="PLipase/COase/thioEstase"/>
</dbReference>
<dbReference type="PANTHER" id="PTHR10655">
    <property type="entry name" value="LYSOPHOSPHOLIPASE-RELATED"/>
    <property type="match status" value="1"/>
</dbReference>
<feature type="domain" description="Phospholipase/carboxylesterase/thioesterase" evidence="2">
    <location>
        <begin position="25"/>
        <end position="225"/>
    </location>
</feature>
<dbReference type="OrthoDB" id="437457at2759"/>
<dbReference type="GO" id="GO:0005737">
    <property type="term" value="C:cytoplasm"/>
    <property type="evidence" value="ECO:0007669"/>
    <property type="project" value="TreeGrafter"/>
</dbReference>
<gene>
    <name evidence="3" type="ORF">BT63DRAFT_459307</name>
</gene>
<protein>
    <submittedName>
        <fullName evidence="3">Phospholipase/Carboxylesteras-like protein</fullName>
    </submittedName>
</protein>
<dbReference type="InterPro" id="IPR029058">
    <property type="entry name" value="AB_hydrolase_fold"/>
</dbReference>
<dbReference type="Gene3D" id="3.40.50.1820">
    <property type="entry name" value="alpha/beta hydrolase"/>
    <property type="match status" value="1"/>
</dbReference>
<dbReference type="Proteomes" id="UP000799302">
    <property type="component" value="Unassembled WGS sequence"/>
</dbReference>
<evidence type="ECO:0000256" key="1">
    <source>
        <dbReference type="ARBA" id="ARBA00006499"/>
    </source>
</evidence>
<dbReference type="EMBL" id="MU004240">
    <property type="protein sequence ID" value="KAF2665727.1"/>
    <property type="molecule type" value="Genomic_DNA"/>
</dbReference>
<dbReference type="InterPro" id="IPR050565">
    <property type="entry name" value="LYPA1-2/EST-like"/>
</dbReference>
<proteinExistence type="inferred from homology"/>
<dbReference type="AlphaFoldDB" id="A0A6A6U2U0"/>
<sequence>MAPMLPKTRDFPESVTLSVVPPPTNHPPTNVLILLHGLGDSHAPFASFGKAMNLPETVCVSVRGPAMVPFGLSGFHWGDDILVDDATGDMEMDTGFNKSTALIIDDVIQKTLVQKCGYTLRQILIYGFGQGGMLALNVANNLQGELAGVISIGSGMPSSKVTEVRTGKCKTPVLLCKASDESAVEVEDEDKLKAEFDFVEIKEWNRVRDGMPRSREEMLPIMQFFARRLQSMRGVPQGSVELN</sequence>
<dbReference type="GO" id="GO:0052689">
    <property type="term" value="F:carboxylic ester hydrolase activity"/>
    <property type="evidence" value="ECO:0007669"/>
    <property type="project" value="TreeGrafter"/>
</dbReference>
<dbReference type="PANTHER" id="PTHR10655:SF67">
    <property type="entry name" value="PHOSPHOLIPASE_CARBOXYLESTERASE SUPERFAMILY (AFU_ORTHOLOGUE AFUA_5G09340)"/>
    <property type="match status" value="1"/>
</dbReference>
<evidence type="ECO:0000313" key="4">
    <source>
        <dbReference type="Proteomes" id="UP000799302"/>
    </source>
</evidence>
<reference evidence="3" key="1">
    <citation type="journal article" date="2020" name="Stud. Mycol.">
        <title>101 Dothideomycetes genomes: a test case for predicting lifestyles and emergence of pathogens.</title>
        <authorList>
            <person name="Haridas S."/>
            <person name="Albert R."/>
            <person name="Binder M."/>
            <person name="Bloem J."/>
            <person name="Labutti K."/>
            <person name="Salamov A."/>
            <person name="Andreopoulos B."/>
            <person name="Baker S."/>
            <person name="Barry K."/>
            <person name="Bills G."/>
            <person name="Bluhm B."/>
            <person name="Cannon C."/>
            <person name="Castanera R."/>
            <person name="Culley D."/>
            <person name="Daum C."/>
            <person name="Ezra D."/>
            <person name="Gonzalez J."/>
            <person name="Henrissat B."/>
            <person name="Kuo A."/>
            <person name="Liang C."/>
            <person name="Lipzen A."/>
            <person name="Lutzoni F."/>
            <person name="Magnuson J."/>
            <person name="Mondo S."/>
            <person name="Nolan M."/>
            <person name="Ohm R."/>
            <person name="Pangilinan J."/>
            <person name="Park H.-J."/>
            <person name="Ramirez L."/>
            <person name="Alfaro M."/>
            <person name="Sun H."/>
            <person name="Tritt A."/>
            <person name="Yoshinaga Y."/>
            <person name="Zwiers L.-H."/>
            <person name="Turgeon B."/>
            <person name="Goodwin S."/>
            <person name="Spatafora J."/>
            <person name="Crous P."/>
            <person name="Grigoriev I."/>
        </authorList>
    </citation>
    <scope>NUCLEOTIDE SEQUENCE</scope>
    <source>
        <strain evidence="3">CBS 115976</strain>
    </source>
</reference>